<dbReference type="STRING" id="1420583.V473_15345"/>
<dbReference type="PATRIC" id="fig|1420583.3.peg.2866"/>
<dbReference type="Pfam" id="PF04860">
    <property type="entry name" value="Phage_portal"/>
    <property type="match status" value="1"/>
</dbReference>
<evidence type="ECO:0000256" key="1">
    <source>
        <dbReference type="SAM" id="MobiDB-lite"/>
    </source>
</evidence>
<name>A0A0J7XSG4_9SPHN</name>
<evidence type="ECO:0000313" key="2">
    <source>
        <dbReference type="EMBL" id="KMS54584.1"/>
    </source>
</evidence>
<dbReference type="AlphaFoldDB" id="A0A0J7XSG4"/>
<reference evidence="2 3" key="1">
    <citation type="journal article" date="2015" name="G3 (Bethesda)">
        <title>Insights into Ongoing Evolution of the Hexachlorocyclohexane Catabolic Pathway from Comparative Genomics of Ten Sphingomonadaceae Strains.</title>
        <authorList>
            <person name="Pearce S.L."/>
            <person name="Oakeshott J.G."/>
            <person name="Pandey G."/>
        </authorList>
    </citation>
    <scope>NUCLEOTIDE SEQUENCE [LARGE SCALE GENOMIC DNA]</scope>
    <source>
        <strain evidence="2 3">LL01</strain>
    </source>
</reference>
<organism evidence="2 3">
    <name type="scientific">Sphingobium cupriresistens LL01</name>
    <dbReference type="NCBI Taxonomy" id="1420583"/>
    <lineage>
        <taxon>Bacteria</taxon>
        <taxon>Pseudomonadati</taxon>
        <taxon>Pseudomonadota</taxon>
        <taxon>Alphaproteobacteria</taxon>
        <taxon>Sphingomonadales</taxon>
        <taxon>Sphingomonadaceae</taxon>
        <taxon>Sphingobium</taxon>
    </lineage>
</organism>
<sequence length="436" mass="48402">MPSPDDYRAAAGYRRSHGGAVRVDRTVRPTVQAFTAMDFDSPVLQEFVRGGRTSSAGVPVTEKMALRNSTFFRAVNLIAGSIGMLPTHLMRRSIVNGREKIEKARDHALFRILHKRPNQYQTAFEFKSYMQTLALLDGNAYALIIRGIVRGKANQVIALIPLPRKSVTPKLSDDWKLTFEYRRPKGGTVTLQQSDVFHFRHPVTCDGLRGLDLVDIAANAIGIASQAEKAAGKLLSGGVMAGGALETEKQLGTEAIEQLRDSLREDHSGAESAGEWMILEEGLKARPFITSAKDAQYDEMRKRQAEEVSRITGVPRPLLMFDETSWGSGIEQLGLFFVTYCLMLWFVAWEQAIERSCLTVEEQDADELYVKFNEGALLRGSLKDQAEFFAKALGQTNPYRTANEVRGAFDLNPIDGGDELPQPSKSTPPSKEKDDE</sequence>
<dbReference type="EMBL" id="JACT01000003">
    <property type="protein sequence ID" value="KMS54584.1"/>
    <property type="molecule type" value="Genomic_DNA"/>
</dbReference>
<dbReference type="Proteomes" id="UP000052232">
    <property type="component" value="Unassembled WGS sequence"/>
</dbReference>
<dbReference type="InterPro" id="IPR006944">
    <property type="entry name" value="Phage/GTA_portal"/>
</dbReference>
<evidence type="ECO:0000313" key="3">
    <source>
        <dbReference type="Proteomes" id="UP000052232"/>
    </source>
</evidence>
<dbReference type="InterPro" id="IPR006427">
    <property type="entry name" value="Portal_HK97"/>
</dbReference>
<dbReference type="NCBIfam" id="TIGR01537">
    <property type="entry name" value="portal_HK97"/>
    <property type="match status" value="1"/>
</dbReference>
<keyword evidence="3" id="KW-1185">Reference proteome</keyword>
<comment type="caution">
    <text evidence="2">The sequence shown here is derived from an EMBL/GenBank/DDBJ whole genome shotgun (WGS) entry which is preliminary data.</text>
</comment>
<gene>
    <name evidence="2" type="ORF">V473_15345</name>
</gene>
<accession>A0A0J7XSG4</accession>
<proteinExistence type="predicted"/>
<protein>
    <submittedName>
        <fullName evidence="2">Portal protein</fullName>
    </submittedName>
</protein>
<feature type="region of interest" description="Disordered" evidence="1">
    <location>
        <begin position="410"/>
        <end position="436"/>
    </location>
</feature>